<dbReference type="AlphaFoldDB" id="A0A2Z3YQZ9"/>
<dbReference type="Proteomes" id="UP000247696">
    <property type="component" value="Chromosome"/>
</dbReference>
<dbReference type="EMBL" id="CP024988">
    <property type="protein sequence ID" value="AWT26111.1"/>
    <property type="molecule type" value="Genomic_DNA"/>
</dbReference>
<proteinExistence type="predicted"/>
<sequence>MKIVDVTERITSDPFNLSAKDLVFYVCFWLKIEEFDELYYRFSYFVTDVPDAGEVIEWAKRSSRGNSYSVSVVLGNVEDFPAPPTEWVVISGEYPEVEEVNHGPFRGSFL</sequence>
<keyword evidence="2" id="KW-1185">Reference proteome</keyword>
<dbReference type="KEGG" id="cpre:Csp1_13180"/>
<evidence type="ECO:0000313" key="1">
    <source>
        <dbReference type="EMBL" id="AWT26111.1"/>
    </source>
</evidence>
<dbReference type="RefSeq" id="WP_162620218.1">
    <property type="nucleotide sequence ID" value="NZ_CP024988.1"/>
</dbReference>
<gene>
    <name evidence="1" type="ORF">Csp1_13180</name>
</gene>
<accession>A0A2Z3YQZ9</accession>
<name>A0A2Z3YQZ9_9CORY</name>
<protein>
    <submittedName>
        <fullName evidence="1">Uncharacterized protein</fullName>
    </submittedName>
</protein>
<organism evidence="1 2">
    <name type="scientific">Corynebacterium provencense</name>
    <dbReference type="NCBI Taxonomy" id="1737425"/>
    <lineage>
        <taxon>Bacteria</taxon>
        <taxon>Bacillati</taxon>
        <taxon>Actinomycetota</taxon>
        <taxon>Actinomycetes</taxon>
        <taxon>Mycobacteriales</taxon>
        <taxon>Corynebacteriaceae</taxon>
        <taxon>Corynebacterium</taxon>
    </lineage>
</organism>
<evidence type="ECO:0000313" key="2">
    <source>
        <dbReference type="Proteomes" id="UP000247696"/>
    </source>
</evidence>
<reference evidence="2" key="1">
    <citation type="submission" date="2017-11" db="EMBL/GenBank/DDBJ databases">
        <title>Otitis media/interna in a cat caused by the recently described species Corynebacterium provencense.</title>
        <authorList>
            <person name="Kittl S."/>
            <person name="Brodard I."/>
            <person name="Rychener L."/>
            <person name="Jores J."/>
            <person name="Roosje P."/>
            <person name="Gobeli Brawand S."/>
        </authorList>
    </citation>
    <scope>NUCLEOTIDE SEQUENCE [LARGE SCALE GENOMIC DNA]</scope>
    <source>
        <strain evidence="2">17KM38</strain>
    </source>
</reference>